<dbReference type="Gene3D" id="3.55.50.10">
    <property type="entry name" value="Baseplate protein-like domains"/>
    <property type="match status" value="1"/>
</dbReference>
<comment type="caution">
    <text evidence="3">The sequence shown here is derived from an EMBL/GenBank/DDBJ whole genome shotgun (WGS) entry which is preliminary data.</text>
</comment>
<dbReference type="Gene3D" id="4.10.220.110">
    <property type="match status" value="1"/>
</dbReference>
<organism evidence="3 4">
    <name type="scientific">Hymenobacter glaciei</name>
    <dbReference type="NCBI Taxonomy" id="877209"/>
    <lineage>
        <taxon>Bacteria</taxon>
        <taxon>Pseudomonadati</taxon>
        <taxon>Bacteroidota</taxon>
        <taxon>Cytophagia</taxon>
        <taxon>Cytophagales</taxon>
        <taxon>Hymenobacteraceae</taxon>
        <taxon>Hymenobacter</taxon>
    </lineage>
</organism>
<evidence type="ECO:0000313" key="3">
    <source>
        <dbReference type="EMBL" id="GAA4039509.1"/>
    </source>
</evidence>
<dbReference type="InterPro" id="IPR006531">
    <property type="entry name" value="Gp5/Vgr_OB"/>
</dbReference>
<feature type="domain" description="Gp5/Type VI secretion system Vgr protein OB-fold" evidence="1">
    <location>
        <begin position="379"/>
        <end position="454"/>
    </location>
</feature>
<dbReference type="Proteomes" id="UP001501469">
    <property type="component" value="Unassembled WGS sequence"/>
</dbReference>
<evidence type="ECO:0000259" key="2">
    <source>
        <dbReference type="Pfam" id="PF10106"/>
    </source>
</evidence>
<evidence type="ECO:0000259" key="1">
    <source>
        <dbReference type="Pfam" id="PF04717"/>
    </source>
</evidence>
<gene>
    <name evidence="3" type="ORF">GCM10022409_26490</name>
</gene>
<feature type="domain" description="DUF2345" evidence="2">
    <location>
        <begin position="509"/>
        <end position="608"/>
    </location>
</feature>
<accession>A0ABP7UBD9</accession>
<proteinExistence type="predicted"/>
<dbReference type="Gene3D" id="2.40.50.230">
    <property type="entry name" value="Gp5 N-terminal domain"/>
    <property type="match status" value="1"/>
</dbReference>
<dbReference type="RefSeq" id="WP_345055280.1">
    <property type="nucleotide sequence ID" value="NZ_BAABDK010000021.1"/>
</dbReference>
<sequence>MARQVTIQVDGAGEPFAPSDDFLRFSLTQRLAGHHSFALTVPYDRAEDSKTAFFSRTLEKLLGETIAVSISDAVPAKQPQQLQFNGIITGLSTSKDTDYSASITVQGYSPCRQLADGLQKRTFVKQPLAAIFQQVLAPYPEDLLPRQIQPSHKSPLPYVVQYQESNYAFLSRLAAEYGEWFYYDGQKLRLGPPAAGEAFDFVADGVYNNFQFNLALQPTRVTLYDYSYQQHEHFTSDTTAQQLPAISQHRYSKLASEQSEKLFAQASHTTAETVIQSTGQLNEEAKFLKAHRVASLVVMQGHSDNSALLLGGVMRIHGEGLGSQHLTDESFGTYRITELTHHVSAAGNYYNTFTAIPHLLEVPPVYPTYAPPAGTSELAEVIDANDPEHLGRVRVRFYWPVEKPGNAETDWLRVLTPYAGAGKGQLFTPEVGSQVLVGYQSGLAEQPYVQGNLFHAKNKASAKYTHNGGEIKGIQTMAGNRVTFHDKKGAEKIVISNGNQKGTALEINFTGDGNITLKTKGSISLAAGKDVLIEAGNDVKISAKKNVVLTAKEESISLTAKKDLAVHAQQNIALAAQAAITVDAPQEVTVASKTKLNLHGGGEIALKAATIGKSVG</sequence>
<dbReference type="EMBL" id="BAABDK010000021">
    <property type="protein sequence ID" value="GAA4039509.1"/>
    <property type="molecule type" value="Genomic_DNA"/>
</dbReference>
<dbReference type="SUPFAM" id="SSF69279">
    <property type="entry name" value="Phage tail proteins"/>
    <property type="match status" value="1"/>
</dbReference>
<name>A0ABP7UBD9_9BACT</name>
<dbReference type="SUPFAM" id="SSF69349">
    <property type="entry name" value="Phage fibre proteins"/>
    <property type="match status" value="1"/>
</dbReference>
<evidence type="ECO:0000313" key="4">
    <source>
        <dbReference type="Proteomes" id="UP001501469"/>
    </source>
</evidence>
<keyword evidence="4" id="KW-1185">Reference proteome</keyword>
<dbReference type="Pfam" id="PF04717">
    <property type="entry name" value="Phage_base_V"/>
    <property type="match status" value="1"/>
</dbReference>
<dbReference type="InterPro" id="IPR018769">
    <property type="entry name" value="VgrG2_DUF2345"/>
</dbReference>
<reference evidence="4" key="1">
    <citation type="journal article" date="2019" name="Int. J. Syst. Evol. Microbiol.">
        <title>The Global Catalogue of Microorganisms (GCM) 10K type strain sequencing project: providing services to taxonomists for standard genome sequencing and annotation.</title>
        <authorList>
            <consortium name="The Broad Institute Genomics Platform"/>
            <consortium name="The Broad Institute Genome Sequencing Center for Infectious Disease"/>
            <person name="Wu L."/>
            <person name="Ma J."/>
        </authorList>
    </citation>
    <scope>NUCLEOTIDE SEQUENCE [LARGE SCALE GENOMIC DNA]</scope>
    <source>
        <strain evidence="4">JCM 17225</strain>
    </source>
</reference>
<dbReference type="Pfam" id="PF05954">
    <property type="entry name" value="Phage_GPD"/>
    <property type="match status" value="1"/>
</dbReference>
<protein>
    <submittedName>
        <fullName evidence="3">Phage baseplate assembly protein V</fullName>
    </submittedName>
</protein>
<dbReference type="SUPFAM" id="SSF69255">
    <property type="entry name" value="gp5 N-terminal domain-like"/>
    <property type="match status" value="1"/>
</dbReference>
<dbReference type="InterPro" id="IPR037026">
    <property type="entry name" value="Vgr_OB-fold_dom_sf"/>
</dbReference>
<dbReference type="Pfam" id="PF10106">
    <property type="entry name" value="DUF2345"/>
    <property type="match status" value="1"/>
</dbReference>
<dbReference type="Gene3D" id="2.30.110.50">
    <property type="match status" value="1"/>
</dbReference>